<protein>
    <submittedName>
        <fullName evidence="3">Amidase</fullName>
    </submittedName>
</protein>
<dbReference type="InterPro" id="IPR023631">
    <property type="entry name" value="Amidase_dom"/>
</dbReference>
<gene>
    <name evidence="3" type="ORF">C1I92_17795</name>
</gene>
<evidence type="ECO:0000259" key="2">
    <source>
        <dbReference type="Pfam" id="PF01425"/>
    </source>
</evidence>
<evidence type="ECO:0000313" key="4">
    <source>
        <dbReference type="Proteomes" id="UP000248764"/>
    </source>
</evidence>
<proteinExistence type="predicted"/>
<dbReference type="Gene3D" id="3.90.1300.10">
    <property type="entry name" value="Amidase signature (AS) domain"/>
    <property type="match status" value="1"/>
</dbReference>
<dbReference type="PANTHER" id="PTHR11895:SF76">
    <property type="entry name" value="INDOLEACETAMIDE HYDROLASE"/>
    <property type="match status" value="1"/>
</dbReference>
<feature type="domain" description="Amidase" evidence="2">
    <location>
        <begin position="27"/>
        <end position="452"/>
    </location>
</feature>
<organism evidence="3 4">
    <name type="scientific">Jiangella anatolica</name>
    <dbReference type="NCBI Taxonomy" id="2670374"/>
    <lineage>
        <taxon>Bacteria</taxon>
        <taxon>Bacillati</taxon>
        <taxon>Actinomycetota</taxon>
        <taxon>Actinomycetes</taxon>
        <taxon>Jiangellales</taxon>
        <taxon>Jiangellaceae</taxon>
        <taxon>Jiangella</taxon>
    </lineage>
</organism>
<dbReference type="Proteomes" id="UP000248764">
    <property type="component" value="Unassembled WGS sequence"/>
</dbReference>
<dbReference type="AlphaFoldDB" id="A0A2W2C2I5"/>
<evidence type="ECO:0000313" key="3">
    <source>
        <dbReference type="EMBL" id="PZF82157.1"/>
    </source>
</evidence>
<comment type="caution">
    <text evidence="3">The sequence shown here is derived from an EMBL/GenBank/DDBJ whole genome shotgun (WGS) entry which is preliminary data.</text>
</comment>
<dbReference type="RefSeq" id="WP_111255997.1">
    <property type="nucleotide sequence ID" value="NZ_POTW01000043.1"/>
</dbReference>
<dbReference type="SUPFAM" id="SSF75304">
    <property type="entry name" value="Amidase signature (AS) enzymes"/>
    <property type="match status" value="1"/>
</dbReference>
<feature type="region of interest" description="Disordered" evidence="1">
    <location>
        <begin position="470"/>
        <end position="490"/>
    </location>
</feature>
<dbReference type="InterPro" id="IPR000120">
    <property type="entry name" value="Amidase"/>
</dbReference>
<name>A0A2W2C2I5_9ACTN</name>
<reference evidence="3 4" key="1">
    <citation type="submission" date="2018-01" db="EMBL/GenBank/DDBJ databases">
        <title>Draft genome sequence of Jiangella sp. GTF31.</title>
        <authorList>
            <person name="Sahin N."/>
            <person name="Ay H."/>
            <person name="Saygin H."/>
        </authorList>
    </citation>
    <scope>NUCLEOTIDE SEQUENCE [LARGE SCALE GENOMIC DNA]</scope>
    <source>
        <strain evidence="3 4">GTF31</strain>
    </source>
</reference>
<dbReference type="InterPro" id="IPR036928">
    <property type="entry name" value="AS_sf"/>
</dbReference>
<dbReference type="InterPro" id="IPR020556">
    <property type="entry name" value="Amidase_CS"/>
</dbReference>
<dbReference type="EMBL" id="POTW01000043">
    <property type="protein sequence ID" value="PZF82157.1"/>
    <property type="molecule type" value="Genomic_DNA"/>
</dbReference>
<keyword evidence="4" id="KW-1185">Reference proteome</keyword>
<accession>A0A2W2C2I5</accession>
<dbReference type="Pfam" id="PF01425">
    <property type="entry name" value="Amidase"/>
    <property type="match status" value="1"/>
</dbReference>
<sequence length="490" mass="51393">MTDTPLHWWSAAGLARGIRTREISAEEVMRAHLDRIAEHNDTIGAIVSMVPEPDALAAAREADRAVARGDDVGVLHGLPTAVKDLMDVAGLPTSHGSAAYAGAPPATEDALMVRRIRAAGAIVIGKTATPEEGLGTLTFNPLHGVCRNPYDPARHAGGSSGGAAAALAAGLLPIADGSDSGGSLRYPAAFCNVVGLRPAPGRVASGRPDNGWTAHGVLGPMARSSLDAALGLAAMSGADPIAPMSIPEDPARFLQVAPAGPDRVRIGWSATAGGVPISAEIAAVHAAARDALAAAGYSIVDFEPELADAEEAWETIEMFNFFAFGRDAAAKHGDAMRPDLLRNIRQGERLTAAQLADALRTRTEVFRRTAQLFDDVDVLVAPATPVVAPPAEVEWVDRVGDVEYDRYFRWQMLANRFTVTAHPVVVTPAGFSAGLPVGLQVVGRHRGEFELLGATAGIEAVLGHVDRHPDLQNVRDAAEPHPRTAEERPT</sequence>
<feature type="compositionally biased region" description="Basic and acidic residues" evidence="1">
    <location>
        <begin position="476"/>
        <end position="490"/>
    </location>
</feature>
<evidence type="ECO:0000256" key="1">
    <source>
        <dbReference type="SAM" id="MobiDB-lite"/>
    </source>
</evidence>
<dbReference type="PROSITE" id="PS00571">
    <property type="entry name" value="AMIDASES"/>
    <property type="match status" value="1"/>
</dbReference>
<dbReference type="GO" id="GO:0003824">
    <property type="term" value="F:catalytic activity"/>
    <property type="evidence" value="ECO:0007669"/>
    <property type="project" value="InterPro"/>
</dbReference>
<dbReference type="PANTHER" id="PTHR11895">
    <property type="entry name" value="TRANSAMIDASE"/>
    <property type="match status" value="1"/>
</dbReference>